<reference evidence="2" key="2">
    <citation type="submission" date="2023-05" db="EMBL/GenBank/DDBJ databases">
        <authorList>
            <consortium name="Lawrence Berkeley National Laboratory"/>
            <person name="Steindorff A."/>
            <person name="Hensen N."/>
            <person name="Bonometti L."/>
            <person name="Westerberg I."/>
            <person name="Brannstrom I.O."/>
            <person name="Guillou S."/>
            <person name="Cros-Aarteil S."/>
            <person name="Calhoun S."/>
            <person name="Haridas S."/>
            <person name="Kuo A."/>
            <person name="Mondo S."/>
            <person name="Pangilinan J."/>
            <person name="Riley R."/>
            <person name="Labutti K."/>
            <person name="Andreopoulos B."/>
            <person name="Lipzen A."/>
            <person name="Chen C."/>
            <person name="Yanf M."/>
            <person name="Daum C."/>
            <person name="Ng V."/>
            <person name="Clum A."/>
            <person name="Ohm R."/>
            <person name="Martin F."/>
            <person name="Silar P."/>
            <person name="Natvig D."/>
            <person name="Lalanne C."/>
            <person name="Gautier V."/>
            <person name="Ament-Velasquez S.L."/>
            <person name="Kruys A."/>
            <person name="Hutchinson M.I."/>
            <person name="Powell A.J."/>
            <person name="Barry K."/>
            <person name="Miller A.N."/>
            <person name="Grigoriev I.V."/>
            <person name="Debuchy R."/>
            <person name="Gladieux P."/>
            <person name="Thoren M.H."/>
            <person name="Johannesson H."/>
        </authorList>
    </citation>
    <scope>NUCLEOTIDE SEQUENCE</scope>
    <source>
        <strain evidence="2">PSN309</strain>
    </source>
</reference>
<sequence length="582" mass="64027">MMVWMFIRGRGGQEAPWGSPVRDKDNERSPILLRCFALSPYLSNIQPSISGRSPTLSRRVHSAISSVNDIRHVRSTFTSGVVLWRGFNINLNIMSSRHATGHPEGHGRSDNRSRRTPHHASRGDTTAHNSQPSHTNWPTSPIGSPEYEHDVSQNAYDALNYSYYSMGSSSAYADHDVTDPTYTHPSSTSYHFQGAYTVVDSVSDENDEHGKQHPDASPSNYHESEPETTSVEAHTWSSHYCRDPQSPQGNTHREAEHCDYQSQTEATPLSPDSSRACQSSTDYPGQDGDDVSTPMIQPNPHVLSDPISGTSAAVLTGCETGIPLELLAAGLLGWPHADIEGVQNAFEKEPQSTVHHDFAGARPYDDRSLEPEDLDLSSSYYSAVSRMSPSPTFSVDASRSSAKADCTFYFYGKNETVGIAPARTLLDSGNQLGPMISREMIRKLGFRTEDLKGAPSLFYTVGSKHPTTTEGSLLMSYYQEGDEATTSCSFHVVTILVPRYDVLMPMDIGGDDPGDPTVIPCVGATISAKGKMKESDAYVQEQRIREHDAEGSKADKERASARAAEKEKRRKAKERKEKGRFT</sequence>
<feature type="region of interest" description="Disordered" evidence="1">
    <location>
        <begin position="532"/>
        <end position="582"/>
    </location>
</feature>
<comment type="caution">
    <text evidence="2">The sequence shown here is derived from an EMBL/GenBank/DDBJ whole genome shotgun (WGS) entry which is preliminary data.</text>
</comment>
<keyword evidence="3" id="KW-1185">Reference proteome</keyword>
<feature type="compositionally biased region" description="Polar residues" evidence="1">
    <location>
        <begin position="217"/>
        <end position="238"/>
    </location>
</feature>
<evidence type="ECO:0000313" key="2">
    <source>
        <dbReference type="EMBL" id="KAK4191055.1"/>
    </source>
</evidence>
<organism evidence="2 3">
    <name type="scientific">Podospora australis</name>
    <dbReference type="NCBI Taxonomy" id="1536484"/>
    <lineage>
        <taxon>Eukaryota</taxon>
        <taxon>Fungi</taxon>
        <taxon>Dikarya</taxon>
        <taxon>Ascomycota</taxon>
        <taxon>Pezizomycotina</taxon>
        <taxon>Sordariomycetes</taxon>
        <taxon>Sordariomycetidae</taxon>
        <taxon>Sordariales</taxon>
        <taxon>Podosporaceae</taxon>
        <taxon>Podospora</taxon>
    </lineage>
</organism>
<dbReference type="AlphaFoldDB" id="A0AAN6WZF1"/>
<feature type="compositionally biased region" description="Basic and acidic residues" evidence="1">
    <location>
        <begin position="101"/>
        <end position="113"/>
    </location>
</feature>
<accession>A0AAN6WZF1</accession>
<evidence type="ECO:0000313" key="3">
    <source>
        <dbReference type="Proteomes" id="UP001302126"/>
    </source>
</evidence>
<dbReference type="Proteomes" id="UP001302126">
    <property type="component" value="Unassembled WGS sequence"/>
</dbReference>
<feature type="compositionally biased region" description="Polar residues" evidence="1">
    <location>
        <begin position="123"/>
        <end position="142"/>
    </location>
</feature>
<protein>
    <submittedName>
        <fullName evidence="2">Uncharacterized protein</fullName>
    </submittedName>
</protein>
<name>A0AAN6WZF1_9PEZI</name>
<dbReference type="EMBL" id="MU864361">
    <property type="protein sequence ID" value="KAK4191055.1"/>
    <property type="molecule type" value="Genomic_DNA"/>
</dbReference>
<reference evidence="2" key="1">
    <citation type="journal article" date="2023" name="Mol. Phylogenet. Evol.">
        <title>Genome-scale phylogeny and comparative genomics of the fungal order Sordariales.</title>
        <authorList>
            <person name="Hensen N."/>
            <person name="Bonometti L."/>
            <person name="Westerberg I."/>
            <person name="Brannstrom I.O."/>
            <person name="Guillou S."/>
            <person name="Cros-Aarteil S."/>
            <person name="Calhoun S."/>
            <person name="Haridas S."/>
            <person name="Kuo A."/>
            <person name="Mondo S."/>
            <person name="Pangilinan J."/>
            <person name="Riley R."/>
            <person name="LaButti K."/>
            <person name="Andreopoulos B."/>
            <person name="Lipzen A."/>
            <person name="Chen C."/>
            <person name="Yan M."/>
            <person name="Daum C."/>
            <person name="Ng V."/>
            <person name="Clum A."/>
            <person name="Steindorff A."/>
            <person name="Ohm R.A."/>
            <person name="Martin F."/>
            <person name="Silar P."/>
            <person name="Natvig D.O."/>
            <person name="Lalanne C."/>
            <person name="Gautier V."/>
            <person name="Ament-Velasquez S.L."/>
            <person name="Kruys A."/>
            <person name="Hutchinson M.I."/>
            <person name="Powell A.J."/>
            <person name="Barry K."/>
            <person name="Miller A.N."/>
            <person name="Grigoriev I.V."/>
            <person name="Debuchy R."/>
            <person name="Gladieux P."/>
            <person name="Hiltunen Thoren M."/>
            <person name="Johannesson H."/>
        </authorList>
    </citation>
    <scope>NUCLEOTIDE SEQUENCE</scope>
    <source>
        <strain evidence="2">PSN309</strain>
    </source>
</reference>
<proteinExistence type="predicted"/>
<feature type="compositionally biased region" description="Basic and acidic residues" evidence="1">
    <location>
        <begin position="532"/>
        <end position="567"/>
    </location>
</feature>
<evidence type="ECO:0000256" key="1">
    <source>
        <dbReference type="SAM" id="MobiDB-lite"/>
    </source>
</evidence>
<feature type="region of interest" description="Disordered" evidence="1">
    <location>
        <begin position="203"/>
        <end position="298"/>
    </location>
</feature>
<feature type="compositionally biased region" description="Polar residues" evidence="1">
    <location>
        <begin position="260"/>
        <end position="283"/>
    </location>
</feature>
<gene>
    <name evidence="2" type="ORF">QBC35DRAFT_34912</name>
</gene>
<feature type="region of interest" description="Disordered" evidence="1">
    <location>
        <begin position="98"/>
        <end position="148"/>
    </location>
</feature>